<dbReference type="Gene3D" id="3.40.390.30">
    <property type="entry name" value="Metalloproteases ('zincins'), catalytic domain"/>
    <property type="match status" value="1"/>
</dbReference>
<protein>
    <recommendedName>
        <fullName evidence="7">Endoribonuclease YbeY</fullName>
        <ecNumber evidence="7">3.1.-.-</ecNumber>
    </recommendedName>
</protein>
<accession>A0A3P3G662</accession>
<dbReference type="GO" id="GO:0005737">
    <property type="term" value="C:cytoplasm"/>
    <property type="evidence" value="ECO:0007669"/>
    <property type="project" value="UniProtKB-SubCell"/>
</dbReference>
<feature type="binding site" evidence="7">
    <location>
        <position position="132"/>
    </location>
    <ligand>
        <name>Zn(2+)</name>
        <dbReference type="ChEBI" id="CHEBI:29105"/>
        <note>catalytic</note>
    </ligand>
</feature>
<dbReference type="PANTHER" id="PTHR46986:SF1">
    <property type="entry name" value="ENDORIBONUCLEASE YBEY, CHLOROPLASTIC"/>
    <property type="match status" value="1"/>
</dbReference>
<dbReference type="GO" id="GO:0006364">
    <property type="term" value="P:rRNA processing"/>
    <property type="evidence" value="ECO:0007669"/>
    <property type="project" value="UniProtKB-UniRule"/>
</dbReference>
<comment type="cofactor">
    <cofactor evidence="7">
        <name>Zn(2+)</name>
        <dbReference type="ChEBI" id="CHEBI:29105"/>
    </cofactor>
    <text evidence="7">Binds 1 zinc ion.</text>
</comment>
<dbReference type="RefSeq" id="WP_124996006.1">
    <property type="nucleotide sequence ID" value="NZ_RQXT01000003.1"/>
</dbReference>
<dbReference type="PANTHER" id="PTHR46986">
    <property type="entry name" value="ENDORIBONUCLEASE YBEY, CHLOROPLASTIC"/>
    <property type="match status" value="1"/>
</dbReference>
<feature type="binding site" evidence="7">
    <location>
        <position position="138"/>
    </location>
    <ligand>
        <name>Zn(2+)</name>
        <dbReference type="ChEBI" id="CHEBI:29105"/>
        <note>catalytic</note>
    </ligand>
</feature>
<evidence type="ECO:0000256" key="5">
    <source>
        <dbReference type="ARBA" id="ARBA00022801"/>
    </source>
</evidence>
<keyword evidence="7" id="KW-0698">rRNA processing</keyword>
<proteinExistence type="inferred from homology"/>
<keyword evidence="2 7" id="KW-0540">Nuclease</keyword>
<dbReference type="GO" id="GO:0004521">
    <property type="term" value="F:RNA endonuclease activity"/>
    <property type="evidence" value="ECO:0007669"/>
    <property type="project" value="UniProtKB-UniRule"/>
</dbReference>
<name>A0A3P3G662_9HYPH</name>
<evidence type="ECO:0000256" key="3">
    <source>
        <dbReference type="ARBA" id="ARBA00022723"/>
    </source>
</evidence>
<comment type="similarity">
    <text evidence="1 7">Belongs to the endoribonuclease YbeY family.</text>
</comment>
<dbReference type="InterPro" id="IPR002036">
    <property type="entry name" value="YbeY"/>
</dbReference>
<evidence type="ECO:0000256" key="2">
    <source>
        <dbReference type="ARBA" id="ARBA00022722"/>
    </source>
</evidence>
<gene>
    <name evidence="7 8" type="primary">ybeY</name>
    <name evidence="8" type="ORF">EH240_03365</name>
</gene>
<dbReference type="PROSITE" id="PS01306">
    <property type="entry name" value="UPF0054"/>
    <property type="match status" value="1"/>
</dbReference>
<organism evidence="8 9">
    <name type="scientific">Mesorhizobium tamadayense</name>
    <dbReference type="NCBI Taxonomy" id="425306"/>
    <lineage>
        <taxon>Bacteria</taxon>
        <taxon>Pseudomonadati</taxon>
        <taxon>Pseudomonadota</taxon>
        <taxon>Alphaproteobacteria</taxon>
        <taxon>Hyphomicrobiales</taxon>
        <taxon>Phyllobacteriaceae</taxon>
        <taxon>Mesorhizobium</taxon>
    </lineage>
</organism>
<dbReference type="HAMAP" id="MF_00009">
    <property type="entry name" value="Endoribonucl_YbeY"/>
    <property type="match status" value="1"/>
</dbReference>
<sequence length="165" mass="17412">MAENPGSSGETPVDIDIFVEAGDWPAEAELARLVDRAVAAAFAETGASGTSELSIVFSDDANIQALNAAWRGKDKPTNVLSFPAFPFPKGGKLPPMLGDIVLASETVAREAALEGKPIANHITHLVIHGLLHLLGHDHETDAEAEEMEAIERAALARLAIPDPYA</sequence>
<dbReference type="AlphaFoldDB" id="A0A3P3G662"/>
<feature type="binding site" evidence="7">
    <location>
        <position position="128"/>
    </location>
    <ligand>
        <name>Zn(2+)</name>
        <dbReference type="ChEBI" id="CHEBI:29105"/>
        <note>catalytic</note>
    </ligand>
</feature>
<keyword evidence="7" id="KW-0963">Cytoplasm</keyword>
<keyword evidence="3 7" id="KW-0479">Metal-binding</keyword>
<keyword evidence="6 7" id="KW-0862">Zinc</keyword>
<comment type="caution">
    <text evidence="8">The sequence shown here is derived from an EMBL/GenBank/DDBJ whole genome shotgun (WGS) entry which is preliminary data.</text>
</comment>
<dbReference type="OrthoDB" id="9807740at2"/>
<dbReference type="EC" id="3.1.-.-" evidence="7"/>
<dbReference type="InterPro" id="IPR020549">
    <property type="entry name" value="YbeY_CS"/>
</dbReference>
<evidence type="ECO:0000313" key="8">
    <source>
        <dbReference type="EMBL" id="RRI06325.1"/>
    </source>
</evidence>
<evidence type="ECO:0000256" key="4">
    <source>
        <dbReference type="ARBA" id="ARBA00022759"/>
    </source>
</evidence>
<dbReference type="InterPro" id="IPR023091">
    <property type="entry name" value="MetalPrtase_cat_dom_sf_prd"/>
</dbReference>
<comment type="subcellular location">
    <subcellularLocation>
        <location evidence="7">Cytoplasm</location>
    </subcellularLocation>
</comment>
<comment type="function">
    <text evidence="7">Single strand-specific metallo-endoribonuclease involved in late-stage 70S ribosome quality control and in maturation of the 3' terminus of the 16S rRNA.</text>
</comment>
<evidence type="ECO:0000256" key="7">
    <source>
        <dbReference type="HAMAP-Rule" id="MF_00009"/>
    </source>
</evidence>
<dbReference type="SUPFAM" id="SSF55486">
    <property type="entry name" value="Metalloproteases ('zincins'), catalytic domain"/>
    <property type="match status" value="1"/>
</dbReference>
<evidence type="ECO:0000313" key="9">
    <source>
        <dbReference type="Proteomes" id="UP000273786"/>
    </source>
</evidence>
<dbReference type="GO" id="GO:0004222">
    <property type="term" value="F:metalloendopeptidase activity"/>
    <property type="evidence" value="ECO:0007669"/>
    <property type="project" value="InterPro"/>
</dbReference>
<dbReference type="EMBL" id="RQXT01000003">
    <property type="protein sequence ID" value="RRI06325.1"/>
    <property type="molecule type" value="Genomic_DNA"/>
</dbReference>
<evidence type="ECO:0000256" key="6">
    <source>
        <dbReference type="ARBA" id="ARBA00022833"/>
    </source>
</evidence>
<dbReference type="Pfam" id="PF02130">
    <property type="entry name" value="YbeY"/>
    <property type="match status" value="1"/>
</dbReference>
<keyword evidence="7" id="KW-0690">Ribosome biogenesis</keyword>
<keyword evidence="9" id="KW-1185">Reference proteome</keyword>
<dbReference type="GO" id="GO:0008270">
    <property type="term" value="F:zinc ion binding"/>
    <property type="evidence" value="ECO:0007669"/>
    <property type="project" value="UniProtKB-UniRule"/>
</dbReference>
<keyword evidence="5 7" id="KW-0378">Hydrolase</keyword>
<keyword evidence="4 7" id="KW-0255">Endonuclease</keyword>
<dbReference type="Proteomes" id="UP000273786">
    <property type="component" value="Unassembled WGS sequence"/>
</dbReference>
<evidence type="ECO:0000256" key="1">
    <source>
        <dbReference type="ARBA" id="ARBA00010875"/>
    </source>
</evidence>
<reference evidence="8 9" key="1">
    <citation type="submission" date="2018-11" db="EMBL/GenBank/DDBJ databases">
        <title>the genome of Mesorhizobium tamadayense DSM 28320.</title>
        <authorList>
            <person name="Gao J."/>
        </authorList>
    </citation>
    <scope>NUCLEOTIDE SEQUENCE [LARGE SCALE GENOMIC DNA]</scope>
    <source>
        <strain evidence="8 9">DSM 28320</strain>
    </source>
</reference>
<dbReference type="NCBIfam" id="TIGR00043">
    <property type="entry name" value="rRNA maturation RNase YbeY"/>
    <property type="match status" value="1"/>
</dbReference>